<dbReference type="PANTHER" id="PTHR38011:SF2">
    <property type="entry name" value="BIFUNCTIONAL DEAMINASE-REDUCTASE DOMAIN PROTEIN"/>
    <property type="match status" value="1"/>
</dbReference>
<dbReference type="GO" id="GO:0009231">
    <property type="term" value="P:riboflavin biosynthetic process"/>
    <property type="evidence" value="ECO:0007669"/>
    <property type="project" value="InterPro"/>
</dbReference>
<dbReference type="OrthoDB" id="195113at2"/>
<dbReference type="InterPro" id="IPR002734">
    <property type="entry name" value="RibDG_C"/>
</dbReference>
<dbReference type="InterPro" id="IPR050765">
    <property type="entry name" value="Riboflavin_Biosynth_HTPR"/>
</dbReference>
<accession>A0A420BES9</accession>
<dbReference type="Pfam" id="PF01872">
    <property type="entry name" value="RibD_C"/>
    <property type="match status" value="1"/>
</dbReference>
<dbReference type="GO" id="GO:0008703">
    <property type="term" value="F:5-amino-6-(5-phosphoribosylamino)uracil reductase activity"/>
    <property type="evidence" value="ECO:0007669"/>
    <property type="project" value="InterPro"/>
</dbReference>
<dbReference type="Proteomes" id="UP000286246">
    <property type="component" value="Unassembled WGS sequence"/>
</dbReference>
<dbReference type="RefSeq" id="WP_120257021.1">
    <property type="nucleotide sequence ID" value="NZ_RAPY01000001.1"/>
</dbReference>
<protein>
    <submittedName>
        <fullName evidence="2">Dihydrofolate reductase</fullName>
    </submittedName>
</protein>
<evidence type="ECO:0000313" key="3">
    <source>
        <dbReference type="Proteomes" id="UP000286246"/>
    </source>
</evidence>
<organism evidence="2 3">
    <name type="scientific">Sphingobacterium detergens</name>
    <dbReference type="NCBI Taxonomy" id="1145106"/>
    <lineage>
        <taxon>Bacteria</taxon>
        <taxon>Pseudomonadati</taxon>
        <taxon>Bacteroidota</taxon>
        <taxon>Sphingobacteriia</taxon>
        <taxon>Sphingobacteriales</taxon>
        <taxon>Sphingobacteriaceae</taxon>
        <taxon>Sphingobacterium</taxon>
    </lineage>
</organism>
<name>A0A420BES9_SPHD1</name>
<dbReference type="InterPro" id="IPR024072">
    <property type="entry name" value="DHFR-like_dom_sf"/>
</dbReference>
<evidence type="ECO:0000313" key="2">
    <source>
        <dbReference type="EMBL" id="RKE55207.1"/>
    </source>
</evidence>
<dbReference type="AlphaFoldDB" id="A0A420BES9"/>
<gene>
    <name evidence="2" type="ORF">DFQ12_0036</name>
</gene>
<dbReference type="Gene3D" id="3.40.430.10">
    <property type="entry name" value="Dihydrofolate Reductase, subunit A"/>
    <property type="match status" value="1"/>
</dbReference>
<evidence type="ECO:0000259" key="1">
    <source>
        <dbReference type="Pfam" id="PF01872"/>
    </source>
</evidence>
<feature type="domain" description="Bacterial bifunctional deaminase-reductase C-terminal" evidence="1">
    <location>
        <begin position="3"/>
        <end position="176"/>
    </location>
</feature>
<sequence length="189" mass="20920">MRKIRIFEHISLDGIIEHDGDYAYGAWTTAYRSPAGAEMLFQAYGSDFDLLLGRQTYDIFSGFWPNAGDFPMANAINAATKYVATHRPDSLTWGPVKNLEEDIVAAIHALKSMDSPDLIVVGSSTLTSLLLEQGLVDEVVLITYPVLLGHGKRLLSDMVYAQELVFLDSKATPTGIFINSYKYIGPLKR</sequence>
<dbReference type="SUPFAM" id="SSF53597">
    <property type="entry name" value="Dihydrofolate reductase-like"/>
    <property type="match status" value="1"/>
</dbReference>
<keyword evidence="3" id="KW-1185">Reference proteome</keyword>
<proteinExistence type="predicted"/>
<reference evidence="2 3" key="1">
    <citation type="submission" date="2018-09" db="EMBL/GenBank/DDBJ databases">
        <title>Genomic Encyclopedia of Type Strains, Phase III (KMG-III): the genomes of soil and plant-associated and newly described type strains.</title>
        <authorList>
            <person name="Whitman W."/>
        </authorList>
    </citation>
    <scope>NUCLEOTIDE SEQUENCE [LARGE SCALE GENOMIC DNA]</scope>
    <source>
        <strain evidence="2 3">CECT 7938</strain>
    </source>
</reference>
<dbReference type="EMBL" id="RAPY01000001">
    <property type="protein sequence ID" value="RKE55207.1"/>
    <property type="molecule type" value="Genomic_DNA"/>
</dbReference>
<dbReference type="PANTHER" id="PTHR38011">
    <property type="entry name" value="DIHYDROFOLATE REDUCTASE FAMILY PROTEIN (AFU_ORTHOLOGUE AFUA_8G06820)"/>
    <property type="match status" value="1"/>
</dbReference>
<comment type="caution">
    <text evidence="2">The sequence shown here is derived from an EMBL/GenBank/DDBJ whole genome shotgun (WGS) entry which is preliminary data.</text>
</comment>